<proteinExistence type="predicted"/>
<name>A0AAF0DNQ8_9CAUD</name>
<accession>A0AAF0DNQ8</accession>
<evidence type="ECO:0000313" key="1">
    <source>
        <dbReference type="EMBL" id="WEY17604.1"/>
    </source>
</evidence>
<evidence type="ECO:0000313" key="2">
    <source>
        <dbReference type="Proteomes" id="UP001225300"/>
    </source>
</evidence>
<protein>
    <submittedName>
        <fullName evidence="1">Uncharacterized protein</fullName>
    </submittedName>
</protein>
<dbReference type="Proteomes" id="UP001225300">
    <property type="component" value="Segment"/>
</dbReference>
<organism evidence="1 2">
    <name type="scientific">Kolpuevirus sp. 'frurule'</name>
    <dbReference type="NCBI Taxonomy" id="3028514"/>
    <lineage>
        <taxon>Viruses</taxon>
        <taxon>Duplodnaviria</taxon>
        <taxon>Heunggongvirae</taxon>
        <taxon>Uroviricota</taxon>
        <taxon>Caudoviricetes</taxon>
        <taxon>Crassvirales</taxon>
        <taxon>Steigviridae</taxon>
        <taxon>Asinivirinae</taxon>
        <taxon>Kolpuevirus</taxon>
    </lineage>
</organism>
<keyword evidence="2" id="KW-1185">Reference proteome</keyword>
<dbReference type="EMBL" id="OQ198718">
    <property type="protein sequence ID" value="WEY17604.1"/>
    <property type="molecule type" value="Genomic_DNA"/>
</dbReference>
<sequence>MEERSVKITIEQAREWINSDNETLKTLALSAYSKEELEEEALDSIRNKLQISMMGKYIPTKEKRKAETHIDLVTLAHYFNKGWEKKIGDIGYYLQKVPKCEFTTPSFLNMVTTDDYIIKVASYNAICEGTVYFKSHFDLLKACKILGHHAIRELFE</sequence>
<reference evidence="1" key="1">
    <citation type="journal article" date="2023" name="bioRxiv">
        <title>Novel crAssphage isolates exhibit conserved gene order and purifying selection of the host specificity protein.</title>
        <authorList>
            <person name="Papudeshi B."/>
            <person name="Vega A.A."/>
            <person name="Souza C."/>
            <person name="Giles S.K."/>
            <person name="Mallawaarachchi V."/>
            <person name="Roach M.J."/>
            <person name="An M."/>
            <person name="Jacobson N."/>
            <person name="McNair K."/>
            <person name="Mora M.F."/>
            <person name="Pastrana K."/>
            <person name="Leigh C."/>
            <person name="Cram C."/>
            <person name="Plewa W.S."/>
            <person name="Grigson S.R."/>
            <person name="Bouras G."/>
            <person name="Decewicz P."/>
            <person name="Luque A."/>
            <person name="Droit L."/>
            <person name="Handley S.A."/>
            <person name="Segall A.M."/>
            <person name="Dinsdale E.A."/>
            <person name="Edwards R.A."/>
        </authorList>
    </citation>
    <scope>NUCLEOTIDE SEQUENCE</scope>
    <source>
        <strain evidence="1">Bc03</strain>
    </source>
</reference>